<dbReference type="PANTHER" id="PTHR38926:SF5">
    <property type="entry name" value="F-BOX AND LEUCINE-RICH REPEAT PROTEIN 6"/>
    <property type="match status" value="1"/>
</dbReference>
<feature type="coiled-coil region" evidence="1">
    <location>
        <begin position="58"/>
        <end position="92"/>
    </location>
</feature>
<evidence type="ECO:0000259" key="3">
    <source>
        <dbReference type="Pfam" id="PF12937"/>
    </source>
</evidence>
<proteinExistence type="predicted"/>
<dbReference type="SUPFAM" id="SSF52047">
    <property type="entry name" value="RNI-like"/>
    <property type="match status" value="1"/>
</dbReference>
<feature type="domain" description="F-box" evidence="3">
    <location>
        <begin position="98"/>
        <end position="148"/>
    </location>
</feature>
<name>A0A8H5LKB4_9AGAR</name>
<reference evidence="4 5" key="1">
    <citation type="journal article" date="2020" name="ISME J.">
        <title>Uncovering the hidden diversity of litter-decomposition mechanisms in mushroom-forming fungi.</title>
        <authorList>
            <person name="Floudas D."/>
            <person name="Bentzer J."/>
            <person name="Ahren D."/>
            <person name="Johansson T."/>
            <person name="Persson P."/>
            <person name="Tunlid A."/>
        </authorList>
    </citation>
    <scope>NUCLEOTIDE SEQUENCE [LARGE SCALE GENOMIC DNA]</scope>
    <source>
        <strain evidence="4 5">CBS 146.42</strain>
    </source>
</reference>
<dbReference type="InterPro" id="IPR001810">
    <property type="entry name" value="F-box_dom"/>
</dbReference>
<feature type="region of interest" description="Disordered" evidence="2">
    <location>
        <begin position="1"/>
        <end position="36"/>
    </location>
</feature>
<dbReference type="PANTHER" id="PTHR38926">
    <property type="entry name" value="F-BOX DOMAIN CONTAINING PROTEIN, EXPRESSED"/>
    <property type="match status" value="1"/>
</dbReference>
<evidence type="ECO:0000256" key="1">
    <source>
        <dbReference type="SAM" id="Coils"/>
    </source>
</evidence>
<evidence type="ECO:0000313" key="4">
    <source>
        <dbReference type="EMBL" id="KAF5360352.1"/>
    </source>
</evidence>
<feature type="compositionally biased region" description="Low complexity" evidence="2">
    <location>
        <begin position="11"/>
        <end position="28"/>
    </location>
</feature>
<dbReference type="AlphaFoldDB" id="A0A8H5LKB4"/>
<keyword evidence="5" id="KW-1185">Reference proteome</keyword>
<accession>A0A8H5LKB4</accession>
<dbReference type="Pfam" id="PF12937">
    <property type="entry name" value="F-box-like"/>
    <property type="match status" value="1"/>
</dbReference>
<dbReference type="EMBL" id="JAACJO010000003">
    <property type="protein sequence ID" value="KAF5360352.1"/>
    <property type="molecule type" value="Genomic_DNA"/>
</dbReference>
<dbReference type="InterPro" id="IPR032675">
    <property type="entry name" value="LRR_dom_sf"/>
</dbReference>
<dbReference type="OrthoDB" id="8048523at2759"/>
<comment type="caution">
    <text evidence="4">The sequence shown here is derived from an EMBL/GenBank/DDBJ whole genome shotgun (WGS) entry which is preliminary data.</text>
</comment>
<protein>
    <recommendedName>
        <fullName evidence="3">F-box domain-containing protein</fullName>
    </recommendedName>
</protein>
<dbReference type="Gene3D" id="3.80.10.10">
    <property type="entry name" value="Ribonuclease Inhibitor"/>
    <property type="match status" value="1"/>
</dbReference>
<keyword evidence="1" id="KW-0175">Coiled coil</keyword>
<organism evidence="4 5">
    <name type="scientific">Leucocoprinus leucothites</name>
    <dbReference type="NCBI Taxonomy" id="201217"/>
    <lineage>
        <taxon>Eukaryota</taxon>
        <taxon>Fungi</taxon>
        <taxon>Dikarya</taxon>
        <taxon>Basidiomycota</taxon>
        <taxon>Agaricomycotina</taxon>
        <taxon>Agaricomycetes</taxon>
        <taxon>Agaricomycetidae</taxon>
        <taxon>Agaricales</taxon>
        <taxon>Agaricineae</taxon>
        <taxon>Agaricaceae</taxon>
        <taxon>Leucocoprinus</taxon>
    </lineage>
</organism>
<evidence type="ECO:0000256" key="2">
    <source>
        <dbReference type="SAM" id="MobiDB-lite"/>
    </source>
</evidence>
<sequence>MSPVPYNDPLSSFSSSSSRSSAPKSHNSVPNFHPGRHFLNTKADSDAYVPRPMPQGKISSLRDAINSLDTQMADLMSQRQVLKAQLEQEVRLQSPVIRLPSELLSSIFVMGVLGTGDGDTIIVPTLMLVCRYWAEVALNTPVLWAKISVSPHDPLEKARRRLKRSKSCPLDITVNFAPRLDYPFSVSEQVMLAMDLFRPALWRTRTFSLSVPNRSQVHAALLQWKDDAPLLESLSIHIYHSIQEDHAATPTAPFFIGSTPRLRSCSFTSFNFGWDLRLLTRLRVLKLGGYFNGSTPSPSTLIAVLRQCPDLEELALRNISDVDSYPCGPPPSSEVSSSGGVIHLPRLTKASFYCTGNTLALQIMSQIAFPKMERLELCYLQNINPILNRLHSQALTKLSLKYLRIESCLFTEMTFVHLLRRLSSLATLEVVDIEELSSYFLKNLSTPQPWICPRLEELNLDGCTSLDWDALRTLIEARLPPNPNGFTRYYTSTTTMTTSASAAAAAQARAKAHYSNHSGVLPPQRLRSIDVTRCTQISWEMIQWLKMYVAEVRCDTPKGVWGENILP</sequence>
<dbReference type="Proteomes" id="UP000559027">
    <property type="component" value="Unassembled WGS sequence"/>
</dbReference>
<evidence type="ECO:0000313" key="5">
    <source>
        <dbReference type="Proteomes" id="UP000559027"/>
    </source>
</evidence>
<gene>
    <name evidence="4" type="ORF">D9756_004680</name>
</gene>